<reference evidence="3" key="1">
    <citation type="submission" date="2021-01" db="EMBL/GenBank/DDBJ databases">
        <title>Modified the classification status of verrucomicrobia.</title>
        <authorList>
            <person name="Feng X."/>
        </authorList>
    </citation>
    <scope>NUCLEOTIDE SEQUENCE</scope>
    <source>
        <strain evidence="3">JCM 18052</strain>
    </source>
</reference>
<dbReference type="InterPro" id="IPR050491">
    <property type="entry name" value="AmpC-like"/>
</dbReference>
<dbReference type="AlphaFoldDB" id="A0A934R277"/>
<gene>
    <name evidence="3" type="ORF">JIN84_00920</name>
</gene>
<dbReference type="InterPro" id="IPR001466">
    <property type="entry name" value="Beta-lactam-related"/>
</dbReference>
<protein>
    <submittedName>
        <fullName evidence="3">Beta-lactamase family protein</fullName>
    </submittedName>
</protein>
<dbReference type="SUPFAM" id="SSF56601">
    <property type="entry name" value="beta-lactamase/transpeptidase-like"/>
    <property type="match status" value="1"/>
</dbReference>
<comment type="caution">
    <text evidence="3">The sequence shown here is derived from an EMBL/GenBank/DDBJ whole genome shotgun (WGS) entry which is preliminary data.</text>
</comment>
<feature type="chain" id="PRO_5037705322" evidence="1">
    <location>
        <begin position="20"/>
        <end position="370"/>
    </location>
</feature>
<evidence type="ECO:0000256" key="1">
    <source>
        <dbReference type="SAM" id="SignalP"/>
    </source>
</evidence>
<accession>A0A934R277</accession>
<name>A0A934R277_9BACT</name>
<dbReference type="InterPro" id="IPR012338">
    <property type="entry name" value="Beta-lactam/transpept-like"/>
</dbReference>
<dbReference type="PANTHER" id="PTHR46825">
    <property type="entry name" value="D-ALANYL-D-ALANINE-CARBOXYPEPTIDASE/ENDOPEPTIDASE AMPH"/>
    <property type="match status" value="1"/>
</dbReference>
<evidence type="ECO:0000313" key="3">
    <source>
        <dbReference type="EMBL" id="MBK1814170.1"/>
    </source>
</evidence>
<dbReference type="EMBL" id="JAENIK010000001">
    <property type="protein sequence ID" value="MBK1814170.1"/>
    <property type="molecule type" value="Genomic_DNA"/>
</dbReference>
<keyword evidence="4" id="KW-1185">Reference proteome</keyword>
<dbReference type="Gene3D" id="3.40.710.10">
    <property type="entry name" value="DD-peptidase/beta-lactamase superfamily"/>
    <property type="match status" value="1"/>
</dbReference>
<keyword evidence="1" id="KW-0732">Signal</keyword>
<sequence>MNRITRLILGVVLTGPLAAAPADVSADLAKFTRDGKVPALVAAAVLNGRIIATGATGVRKSGDKTAVTVGDKFHIGSCTKSMTGSLAAMLVADGKIKWSTTVEEIFPKMKIHEDFKKATLLQLCSNTGGVPGDMPPELWKKTVEDRDKSETSQRANLVRALLTSPPAYPPGSKNVYSNGGFTIAGAMLEKVGGMTYQELIRTRLFKPLKMDSAGFGATATSDKVDQPYGHILREGEPFPIPAGLDADNPPAITPAGRVHLSIVDFAKYANFHLGVADNPPLKADSLKFLHTIVPPSENYAVGWVVVQRPWAGGTALNHNGTNTMNFAVMWLAPDKKFAAVAACNIDSDLGSKACDDAVSFLIGKFLTSGN</sequence>
<feature type="domain" description="Beta-lactamase-related" evidence="2">
    <location>
        <begin position="29"/>
        <end position="350"/>
    </location>
</feature>
<dbReference type="Proteomes" id="UP000600139">
    <property type="component" value="Unassembled WGS sequence"/>
</dbReference>
<feature type="signal peptide" evidence="1">
    <location>
        <begin position="1"/>
        <end position="19"/>
    </location>
</feature>
<organism evidence="3 4">
    <name type="scientific">Luteolibacter yonseiensis</name>
    <dbReference type="NCBI Taxonomy" id="1144680"/>
    <lineage>
        <taxon>Bacteria</taxon>
        <taxon>Pseudomonadati</taxon>
        <taxon>Verrucomicrobiota</taxon>
        <taxon>Verrucomicrobiia</taxon>
        <taxon>Verrucomicrobiales</taxon>
        <taxon>Verrucomicrobiaceae</taxon>
        <taxon>Luteolibacter</taxon>
    </lineage>
</organism>
<dbReference type="PANTHER" id="PTHR46825:SF9">
    <property type="entry name" value="BETA-LACTAMASE-RELATED DOMAIN-CONTAINING PROTEIN"/>
    <property type="match status" value="1"/>
</dbReference>
<evidence type="ECO:0000313" key="4">
    <source>
        <dbReference type="Proteomes" id="UP000600139"/>
    </source>
</evidence>
<dbReference type="RefSeq" id="WP_200349129.1">
    <property type="nucleotide sequence ID" value="NZ_BAABHZ010000005.1"/>
</dbReference>
<proteinExistence type="predicted"/>
<evidence type="ECO:0000259" key="2">
    <source>
        <dbReference type="Pfam" id="PF00144"/>
    </source>
</evidence>
<dbReference type="Pfam" id="PF00144">
    <property type="entry name" value="Beta-lactamase"/>
    <property type="match status" value="1"/>
</dbReference>